<organism evidence="1 2">
    <name type="scientific">Bradyrhizobium sediminis</name>
    <dbReference type="NCBI Taxonomy" id="2840469"/>
    <lineage>
        <taxon>Bacteria</taxon>
        <taxon>Pseudomonadati</taxon>
        <taxon>Pseudomonadota</taxon>
        <taxon>Alphaproteobacteria</taxon>
        <taxon>Hyphomicrobiales</taxon>
        <taxon>Nitrobacteraceae</taxon>
        <taxon>Bradyrhizobium</taxon>
    </lineage>
</organism>
<reference evidence="1" key="1">
    <citation type="submission" date="2021-06" db="EMBL/GenBank/DDBJ databases">
        <title>Bradyrhizobium sp. S2-20-1 Genome sequencing.</title>
        <authorList>
            <person name="Jin L."/>
        </authorList>
    </citation>
    <scope>NUCLEOTIDE SEQUENCE</scope>
    <source>
        <strain evidence="1">S2-20-1</strain>
    </source>
</reference>
<dbReference type="Proteomes" id="UP000680839">
    <property type="component" value="Chromosome"/>
</dbReference>
<accession>A0A975NJ30</accession>
<sequence>MHTSFTMNADASLREAENRLANQRRRFARKSGFGERRSGAKPVSMKIFLLPKFATQSPRNPLSAVFVDSQ</sequence>
<gene>
    <name evidence="1" type="ORF">KMZ29_12785</name>
</gene>
<dbReference type="AlphaFoldDB" id="A0A975NJ30"/>
<evidence type="ECO:0000313" key="2">
    <source>
        <dbReference type="Proteomes" id="UP000680839"/>
    </source>
</evidence>
<protein>
    <submittedName>
        <fullName evidence="1">Uncharacterized protein</fullName>
    </submittedName>
</protein>
<proteinExistence type="predicted"/>
<dbReference type="RefSeq" id="WP_215623966.1">
    <property type="nucleotide sequence ID" value="NZ_CP076134.1"/>
</dbReference>
<name>A0A975NJ30_9BRAD</name>
<evidence type="ECO:0000313" key="1">
    <source>
        <dbReference type="EMBL" id="QWG15456.1"/>
    </source>
</evidence>
<dbReference type="EMBL" id="CP076134">
    <property type="protein sequence ID" value="QWG15456.1"/>
    <property type="molecule type" value="Genomic_DNA"/>
</dbReference>